<evidence type="ECO:0000313" key="2">
    <source>
        <dbReference type="Proteomes" id="UP000288547"/>
    </source>
</evidence>
<reference evidence="1 2" key="1">
    <citation type="submission" date="2018-12" db="EMBL/GenBank/DDBJ databases">
        <authorList>
            <person name="Li F."/>
        </authorList>
    </citation>
    <scope>NUCLEOTIDE SEQUENCE [LARGE SCALE GENOMIC DNA]</scope>
    <source>
        <strain evidence="1 2">11W25H-1</strain>
    </source>
</reference>
<accession>A0A3S4ADQ5</accession>
<gene>
    <name evidence="1" type="ORF">ELQ90_16305</name>
</gene>
<dbReference type="RefSeq" id="WP_128496364.1">
    <property type="nucleotide sequence ID" value="NZ_RZNB01000010.1"/>
</dbReference>
<evidence type="ECO:0000313" key="1">
    <source>
        <dbReference type="EMBL" id="RWZ46048.1"/>
    </source>
</evidence>
<dbReference type="Proteomes" id="UP000288547">
    <property type="component" value="Unassembled WGS sequence"/>
</dbReference>
<protein>
    <submittedName>
        <fullName evidence="1">Uncharacterized protein</fullName>
    </submittedName>
</protein>
<keyword evidence="2" id="KW-1185">Reference proteome</keyword>
<proteinExistence type="predicted"/>
<name>A0A3S4ADQ5_9MICO</name>
<dbReference type="EMBL" id="RZNB01000010">
    <property type="protein sequence ID" value="RWZ46048.1"/>
    <property type="molecule type" value="Genomic_DNA"/>
</dbReference>
<sequence length="122" mass="13218">MTVFRDSRRLPRNPETTMGFVNAHVDGIDQSGRRPGSAPTVIASTISRMAEVSGRPLSAPGHQFPWRTSGISAQALRTGHLIREIYASGGDNRGVSDLFGIGVDLATRNAKTLEQIDPPHQR</sequence>
<dbReference type="AlphaFoldDB" id="A0A3S4ADQ5"/>
<comment type="caution">
    <text evidence="1">The sequence shown here is derived from an EMBL/GenBank/DDBJ whole genome shotgun (WGS) entry which is preliminary data.</text>
</comment>
<organism evidence="1 2">
    <name type="scientific">Labedella phragmitis</name>
    <dbReference type="NCBI Taxonomy" id="2498849"/>
    <lineage>
        <taxon>Bacteria</taxon>
        <taxon>Bacillati</taxon>
        <taxon>Actinomycetota</taxon>
        <taxon>Actinomycetes</taxon>
        <taxon>Micrococcales</taxon>
        <taxon>Microbacteriaceae</taxon>
        <taxon>Labedella</taxon>
    </lineage>
</organism>
<dbReference type="OrthoDB" id="3216692at2"/>